<organism evidence="2 3">
    <name type="scientific">Daphnia magna</name>
    <dbReference type="NCBI Taxonomy" id="35525"/>
    <lineage>
        <taxon>Eukaryota</taxon>
        <taxon>Metazoa</taxon>
        <taxon>Ecdysozoa</taxon>
        <taxon>Arthropoda</taxon>
        <taxon>Crustacea</taxon>
        <taxon>Branchiopoda</taxon>
        <taxon>Diplostraca</taxon>
        <taxon>Cladocera</taxon>
        <taxon>Anomopoda</taxon>
        <taxon>Daphniidae</taxon>
        <taxon>Daphnia</taxon>
    </lineage>
</organism>
<name>A0ABQ9ZYS4_9CRUS</name>
<dbReference type="Proteomes" id="UP001234178">
    <property type="component" value="Unassembled WGS sequence"/>
</dbReference>
<keyword evidence="1" id="KW-0812">Transmembrane</keyword>
<dbReference type="EMBL" id="JAOYFB010000036">
    <property type="protein sequence ID" value="KAK4018058.1"/>
    <property type="molecule type" value="Genomic_DNA"/>
</dbReference>
<dbReference type="InterPro" id="IPR052643">
    <property type="entry name" value="ERP44"/>
</dbReference>
<dbReference type="PANTHER" id="PTHR46295">
    <property type="entry name" value="ENDOPLASMIC RETICULUM RESIDENT PROTEIN 44"/>
    <property type="match status" value="1"/>
</dbReference>
<keyword evidence="3" id="KW-1185">Reference proteome</keyword>
<evidence type="ECO:0008006" key="4">
    <source>
        <dbReference type="Google" id="ProtNLM"/>
    </source>
</evidence>
<accession>A0ABQ9ZYS4</accession>
<proteinExistence type="predicted"/>
<gene>
    <name evidence="2" type="ORF">OUZ56_000127</name>
</gene>
<feature type="transmembrane region" description="Helical" evidence="1">
    <location>
        <begin position="240"/>
        <end position="259"/>
    </location>
</feature>
<comment type="caution">
    <text evidence="2">The sequence shown here is derived from an EMBL/GenBank/DDBJ whole genome shotgun (WGS) entry which is preliminary data.</text>
</comment>
<evidence type="ECO:0000313" key="3">
    <source>
        <dbReference type="Proteomes" id="UP001234178"/>
    </source>
</evidence>
<dbReference type="Gene3D" id="3.40.30.10">
    <property type="entry name" value="Glutaredoxin"/>
    <property type="match status" value="1"/>
</dbReference>
<keyword evidence="1" id="KW-1133">Transmembrane helix</keyword>
<evidence type="ECO:0000313" key="2">
    <source>
        <dbReference type="EMBL" id="KAK4018058.1"/>
    </source>
</evidence>
<sequence>MVNAACDSREQLRNHDDFDTCYHVLPSSLPKLSCLTTQNQSNVAVCSVVIRIFDKQTNNFIQQSQSINSSNKTCWKTNCTSPFNVTDGQSAMPNQHHSQINIRKTQVRCLTKRAIDSNQRDLNQNTFLNSNSLTSQFQLLPRRMSSMGLKDFLRAMPPKDTTGSLANAATVEAFSQIAKVIAYIVTFCIFLTGAVIAKGTLLFMTSQIKITDKNRDVKHPYCSTRAGREIEASVSMEERVGWVWAIFFCFVVPEFFMWFRSTRICLFRTWKRPTTWEFFIIQISPLGGHNYYACCLRFRLVNPRNFIVGFLILFKLFSHGECGAVQLTADNFDSIIANTELVLINFYADFSRVVLGKVDCDKETSIGTRFHISEYPTLKAVRNGQLFKKE</sequence>
<protein>
    <recommendedName>
        <fullName evidence="4">Thioredoxin domain-containing protein</fullName>
    </recommendedName>
</protein>
<reference evidence="2 3" key="1">
    <citation type="journal article" date="2023" name="Nucleic Acids Res.">
        <title>The hologenome of Daphnia magna reveals possible DNA methylation and microbiome-mediated evolution of the host genome.</title>
        <authorList>
            <person name="Chaturvedi A."/>
            <person name="Li X."/>
            <person name="Dhandapani V."/>
            <person name="Marshall H."/>
            <person name="Kissane S."/>
            <person name="Cuenca-Cambronero M."/>
            <person name="Asole G."/>
            <person name="Calvet F."/>
            <person name="Ruiz-Romero M."/>
            <person name="Marangio P."/>
            <person name="Guigo R."/>
            <person name="Rago D."/>
            <person name="Mirbahai L."/>
            <person name="Eastwood N."/>
            <person name="Colbourne J.K."/>
            <person name="Zhou J."/>
            <person name="Mallon E."/>
            <person name="Orsini L."/>
        </authorList>
    </citation>
    <scope>NUCLEOTIDE SEQUENCE [LARGE SCALE GENOMIC DNA]</scope>
    <source>
        <strain evidence="2">LRV0_1</strain>
    </source>
</reference>
<feature type="transmembrane region" description="Helical" evidence="1">
    <location>
        <begin position="180"/>
        <end position="205"/>
    </location>
</feature>
<keyword evidence="1" id="KW-0472">Membrane</keyword>
<dbReference type="InterPro" id="IPR036249">
    <property type="entry name" value="Thioredoxin-like_sf"/>
</dbReference>
<dbReference type="SUPFAM" id="SSF52833">
    <property type="entry name" value="Thioredoxin-like"/>
    <property type="match status" value="1"/>
</dbReference>
<dbReference type="PANTHER" id="PTHR46295:SF1">
    <property type="entry name" value="ENDOPLASMIC RETICULUM RESIDENT PROTEIN 44"/>
    <property type="match status" value="1"/>
</dbReference>
<evidence type="ECO:0000256" key="1">
    <source>
        <dbReference type="SAM" id="Phobius"/>
    </source>
</evidence>